<feature type="region of interest" description="Disordered" evidence="1">
    <location>
        <begin position="21"/>
        <end position="84"/>
    </location>
</feature>
<reference evidence="2 3" key="1">
    <citation type="submission" date="2023-02" db="EMBL/GenBank/DDBJ databases">
        <title>LHISI_Scaffold_Assembly.</title>
        <authorList>
            <person name="Stuart O.P."/>
            <person name="Cleave R."/>
            <person name="Magrath M.J.L."/>
            <person name="Mikheyev A.S."/>
        </authorList>
    </citation>
    <scope>NUCLEOTIDE SEQUENCE [LARGE SCALE GENOMIC DNA]</scope>
    <source>
        <strain evidence="2">Daus_M_001</strain>
        <tissue evidence="2">Leg muscle</tissue>
    </source>
</reference>
<accession>A0ABQ9GCB0</accession>
<feature type="compositionally biased region" description="Basic and acidic residues" evidence="1">
    <location>
        <begin position="73"/>
        <end position="84"/>
    </location>
</feature>
<name>A0ABQ9GCB0_9NEOP</name>
<gene>
    <name evidence="2" type="ORF">PR048_029065</name>
</gene>
<evidence type="ECO:0000313" key="2">
    <source>
        <dbReference type="EMBL" id="KAJ8870054.1"/>
    </source>
</evidence>
<keyword evidence="3" id="KW-1185">Reference proteome</keyword>
<evidence type="ECO:0000256" key="1">
    <source>
        <dbReference type="SAM" id="MobiDB-lite"/>
    </source>
</evidence>
<comment type="caution">
    <text evidence="2">The sequence shown here is derived from an EMBL/GenBank/DDBJ whole genome shotgun (WGS) entry which is preliminary data.</text>
</comment>
<organism evidence="2 3">
    <name type="scientific">Dryococelus australis</name>
    <dbReference type="NCBI Taxonomy" id="614101"/>
    <lineage>
        <taxon>Eukaryota</taxon>
        <taxon>Metazoa</taxon>
        <taxon>Ecdysozoa</taxon>
        <taxon>Arthropoda</taxon>
        <taxon>Hexapoda</taxon>
        <taxon>Insecta</taxon>
        <taxon>Pterygota</taxon>
        <taxon>Neoptera</taxon>
        <taxon>Polyneoptera</taxon>
        <taxon>Phasmatodea</taxon>
        <taxon>Verophasmatodea</taxon>
        <taxon>Anareolatae</taxon>
        <taxon>Phasmatidae</taxon>
        <taxon>Eurycanthinae</taxon>
        <taxon>Dryococelus</taxon>
    </lineage>
</organism>
<dbReference type="Proteomes" id="UP001159363">
    <property type="component" value="Chromosome 12"/>
</dbReference>
<sequence>MSDGVLEGREDQPTLSTTVARGAGSFGALGPPPPFSSGHYRGLRTARRSRLLQKGDGATMTPSGSCQSFRTPSDVRRPGSGDSGHKAVKCYAVENLSVVVATVARDAADSLMTEAVITSSGSHACSIHSSGDVAGGRQHEGSPGKPVLGRGGVAASQPHPPASHLGDLGWIPGGLTPGLSRRGYRTGRCHLQAGFLGVLPLPPPLHSSVALMSCPGMTGSYGSQLESPASRYAFSATVDQQHGCTQRGLRNVVIPATKCFNDFNQQLRDTCPLLARKTARTPALEDVLEAVSNAQSTIKLTPIPYPRFKPKSSRTPDRGAHQPTAPWEVGTSSCCCPIADNVVRQNEDEVEHLI</sequence>
<feature type="compositionally biased region" description="Basic residues" evidence="1">
    <location>
        <begin position="41"/>
        <end position="51"/>
    </location>
</feature>
<feature type="region of interest" description="Disordered" evidence="1">
    <location>
        <begin position="304"/>
        <end position="326"/>
    </location>
</feature>
<proteinExistence type="predicted"/>
<evidence type="ECO:0000313" key="3">
    <source>
        <dbReference type="Proteomes" id="UP001159363"/>
    </source>
</evidence>
<protein>
    <submittedName>
        <fullName evidence="2">Uncharacterized protein</fullName>
    </submittedName>
</protein>
<feature type="region of interest" description="Disordered" evidence="1">
    <location>
        <begin position="128"/>
        <end position="168"/>
    </location>
</feature>
<feature type="compositionally biased region" description="Polar residues" evidence="1">
    <location>
        <begin position="60"/>
        <end position="71"/>
    </location>
</feature>
<dbReference type="EMBL" id="JARBHB010000013">
    <property type="protein sequence ID" value="KAJ8870054.1"/>
    <property type="molecule type" value="Genomic_DNA"/>
</dbReference>